<evidence type="ECO:0000313" key="3">
    <source>
        <dbReference type="EMBL" id="KRM16709.1"/>
    </source>
</evidence>
<proteinExistence type="inferred from homology"/>
<dbReference type="PROSITE" id="PS50263">
    <property type="entry name" value="CN_HYDROLASE"/>
    <property type="match status" value="1"/>
</dbReference>
<accession>A0A0R1WGX3</accession>
<dbReference type="GO" id="GO:0016787">
    <property type="term" value="F:hydrolase activity"/>
    <property type="evidence" value="ECO:0007669"/>
    <property type="project" value="UniProtKB-KW"/>
</dbReference>
<dbReference type="SUPFAM" id="SSF56317">
    <property type="entry name" value="Carbon-nitrogen hydrolase"/>
    <property type="match status" value="1"/>
</dbReference>
<gene>
    <name evidence="3" type="ORF">FC49_GL000812</name>
</gene>
<comment type="similarity">
    <text evidence="1">Belongs to the carbon-nitrogen hydrolase superfamily. NIT1/NIT2 family.</text>
</comment>
<evidence type="ECO:0000256" key="1">
    <source>
        <dbReference type="ARBA" id="ARBA00010613"/>
    </source>
</evidence>
<evidence type="ECO:0000313" key="4">
    <source>
        <dbReference type="Proteomes" id="UP000050973"/>
    </source>
</evidence>
<dbReference type="PANTHER" id="PTHR23088:SF27">
    <property type="entry name" value="DEAMINATED GLUTATHIONE AMIDASE"/>
    <property type="match status" value="1"/>
</dbReference>
<dbReference type="EMBL" id="AZGE01000002">
    <property type="protein sequence ID" value="KRM16709.1"/>
    <property type="molecule type" value="Genomic_DNA"/>
</dbReference>
<dbReference type="PATRIC" id="fig|1423779.3.peg.828"/>
<feature type="domain" description="CN hydrolase" evidence="2">
    <location>
        <begin position="6"/>
        <end position="242"/>
    </location>
</feature>
<dbReference type="InterPro" id="IPR036526">
    <property type="entry name" value="C-N_Hydrolase_sf"/>
</dbReference>
<sequence length="264" mass="29229">MVKVKIKVALGQFNIQFAQPAANRTRVRELVAAAADGEADVVVLPEMWNTGYALDKLPALADEGGQETLALLQELARQYQVGIVGGSVAVKIGPHFVNRTLVVDPLGNLLGQYDKVHLFGLMAEDQYLQAGNQENYFRLAGVPSASFICYDLRFPEWIRTVARHGTDLLYFPAEWPAVRIPQWEILLRARAVENQCFVVAVNRVGDDPDNHFNGHSLVIDPLGRVIADAGERDGVIFAEIDLDQLGTVRGPIPVFADRRPELYK</sequence>
<dbReference type="AlphaFoldDB" id="A0A0R1WGX3"/>
<organism evidence="3 4">
    <name type="scientific">Limosilactobacillus oris DSM 4864</name>
    <dbReference type="NCBI Taxonomy" id="1423779"/>
    <lineage>
        <taxon>Bacteria</taxon>
        <taxon>Bacillati</taxon>
        <taxon>Bacillota</taxon>
        <taxon>Bacilli</taxon>
        <taxon>Lactobacillales</taxon>
        <taxon>Lactobacillaceae</taxon>
        <taxon>Limosilactobacillus</taxon>
    </lineage>
</organism>
<reference evidence="3 4" key="1">
    <citation type="journal article" date="2015" name="Genome Announc.">
        <title>Expanding the biotechnology potential of lactobacilli through comparative genomics of 213 strains and associated genera.</title>
        <authorList>
            <person name="Sun Z."/>
            <person name="Harris H.M."/>
            <person name="McCann A."/>
            <person name="Guo C."/>
            <person name="Argimon S."/>
            <person name="Zhang W."/>
            <person name="Yang X."/>
            <person name="Jeffery I.B."/>
            <person name="Cooney J.C."/>
            <person name="Kagawa T.F."/>
            <person name="Liu W."/>
            <person name="Song Y."/>
            <person name="Salvetti E."/>
            <person name="Wrobel A."/>
            <person name="Rasinkangas P."/>
            <person name="Parkhill J."/>
            <person name="Rea M.C."/>
            <person name="O'Sullivan O."/>
            <person name="Ritari J."/>
            <person name="Douillard F.P."/>
            <person name="Paul Ross R."/>
            <person name="Yang R."/>
            <person name="Briner A.E."/>
            <person name="Felis G.E."/>
            <person name="de Vos W.M."/>
            <person name="Barrangou R."/>
            <person name="Klaenhammer T.R."/>
            <person name="Caufield P.W."/>
            <person name="Cui Y."/>
            <person name="Zhang H."/>
            <person name="O'Toole P.W."/>
        </authorList>
    </citation>
    <scope>NUCLEOTIDE SEQUENCE [LARGE SCALE GENOMIC DNA]</scope>
    <source>
        <strain evidence="3 4">DSM 4864</strain>
    </source>
</reference>
<keyword evidence="3" id="KW-0378">Hydrolase</keyword>
<protein>
    <submittedName>
        <fullName evidence="3">Hydrolase, carbon-nitrogen family</fullName>
    </submittedName>
</protein>
<dbReference type="Gene3D" id="3.60.110.10">
    <property type="entry name" value="Carbon-nitrogen hydrolase"/>
    <property type="match status" value="1"/>
</dbReference>
<name>A0A0R1WGX3_9LACO</name>
<dbReference type="InterPro" id="IPR003010">
    <property type="entry name" value="C-N_Hydrolase"/>
</dbReference>
<dbReference type="Proteomes" id="UP000050973">
    <property type="component" value="Unassembled WGS sequence"/>
</dbReference>
<dbReference type="CDD" id="cd07583">
    <property type="entry name" value="nitrilase_5"/>
    <property type="match status" value="1"/>
</dbReference>
<dbReference type="Pfam" id="PF00795">
    <property type="entry name" value="CN_hydrolase"/>
    <property type="match status" value="1"/>
</dbReference>
<comment type="caution">
    <text evidence="3">The sequence shown here is derived from an EMBL/GenBank/DDBJ whole genome shotgun (WGS) entry which is preliminary data.</text>
</comment>
<evidence type="ECO:0000259" key="2">
    <source>
        <dbReference type="PROSITE" id="PS50263"/>
    </source>
</evidence>
<dbReference type="PANTHER" id="PTHR23088">
    <property type="entry name" value="NITRILASE-RELATED"/>
    <property type="match status" value="1"/>
</dbReference>